<keyword evidence="1" id="KW-0812">Transmembrane</keyword>
<reference evidence="3" key="3">
    <citation type="submission" date="2023-10" db="EMBL/GenBank/DDBJ databases">
        <title>Pathogen: clinical or host-associated sample.</title>
        <authorList>
            <person name="Hergert J."/>
            <person name="Casey R."/>
            <person name="Wagner J."/>
            <person name="Young E.L."/>
            <person name="Oakeson K.F."/>
        </authorList>
    </citation>
    <scope>NUCLEOTIDE SEQUENCE</scope>
    <source>
        <strain evidence="3">2021CK-01020</strain>
    </source>
</reference>
<evidence type="ECO:0000313" key="4">
    <source>
        <dbReference type="Proteomes" id="UP000433532"/>
    </source>
</evidence>
<proteinExistence type="predicted"/>
<reference evidence="3" key="2">
    <citation type="submission" date="2023-06" db="EMBL/GenBank/DDBJ databases">
        <authorList>
            <consortium name="Clinical and Environmental Microbiology Branch: Whole genome sequencing antimicrobial resistance pathogens in the healthcare setting"/>
        </authorList>
    </citation>
    <scope>NUCLEOTIDE SEQUENCE</scope>
    <source>
        <strain evidence="3">2021CK-01020</strain>
    </source>
</reference>
<reference evidence="2 4" key="1">
    <citation type="submission" date="2019-11" db="EMBL/GenBank/DDBJ databases">
        <title>Genomes of ocular Pseudomonas aeruginosa isolates.</title>
        <authorList>
            <person name="Khan M."/>
            <person name="Rice S.A."/>
            <person name="Willcox M.D.P."/>
            <person name="Stapleton F."/>
        </authorList>
    </citation>
    <scope>NUCLEOTIDE SEQUENCE [LARGE SCALE GENOMIC DNA]</scope>
    <source>
        <strain evidence="2 4">PA221</strain>
    </source>
</reference>
<evidence type="ECO:0000313" key="2">
    <source>
        <dbReference type="EMBL" id="MUI38448.1"/>
    </source>
</evidence>
<evidence type="ECO:0000256" key="1">
    <source>
        <dbReference type="SAM" id="Phobius"/>
    </source>
</evidence>
<accession>A0A071KVF9</accession>
<keyword evidence="1" id="KW-0472">Membrane</keyword>
<dbReference type="RefSeq" id="WP_003093356.1">
    <property type="nucleotide sequence ID" value="NZ_AP014622.1"/>
</dbReference>
<gene>
    <name evidence="2" type="ORF">GNQ48_25920</name>
    <name evidence="3" type="ORF">L4V69_07940</name>
</gene>
<keyword evidence="1" id="KW-1133">Transmembrane helix</keyword>
<dbReference type="EMBL" id="CP136986">
    <property type="protein sequence ID" value="WOS79061.1"/>
    <property type="molecule type" value="Genomic_DNA"/>
</dbReference>
<dbReference type="EMBL" id="WOAD01000030">
    <property type="protein sequence ID" value="MUI38448.1"/>
    <property type="molecule type" value="Genomic_DNA"/>
</dbReference>
<dbReference type="AlphaFoldDB" id="A0A071KVF9"/>
<organism evidence="2 4">
    <name type="scientific">Pseudomonas aeruginosa</name>
    <dbReference type="NCBI Taxonomy" id="287"/>
    <lineage>
        <taxon>Bacteria</taxon>
        <taxon>Pseudomonadati</taxon>
        <taxon>Pseudomonadota</taxon>
        <taxon>Gammaproteobacteria</taxon>
        <taxon>Pseudomonadales</taxon>
        <taxon>Pseudomonadaceae</taxon>
        <taxon>Pseudomonas</taxon>
    </lineage>
</organism>
<name>A0A071KVF9_PSEAI</name>
<sequence length="124" mass="13643">MTHKRFFLELLLALVGYAAAVLISGQLLAGTEPGAGRVFLALLPVPPMVALALVVIRYLRRLDEMARRIHLEALALAFVGTALLTFAYGFLETTGFPKLSMFFVWPLMGAFWAIGCVLGLRRYA</sequence>
<protein>
    <submittedName>
        <fullName evidence="2">Uncharacterized protein</fullName>
    </submittedName>
</protein>
<feature type="transmembrane region" description="Helical" evidence="1">
    <location>
        <begin position="71"/>
        <end position="91"/>
    </location>
</feature>
<evidence type="ECO:0000313" key="3">
    <source>
        <dbReference type="EMBL" id="WOS79061.1"/>
    </source>
</evidence>
<dbReference type="KEGG" id="paeb:NCGM1900_0884"/>
<dbReference type="Proteomes" id="UP001297540">
    <property type="component" value="Chromosome"/>
</dbReference>
<dbReference type="Proteomes" id="UP000433532">
    <property type="component" value="Unassembled WGS sequence"/>
</dbReference>
<feature type="transmembrane region" description="Helical" evidence="1">
    <location>
        <begin position="39"/>
        <end position="59"/>
    </location>
</feature>
<feature type="transmembrane region" description="Helical" evidence="1">
    <location>
        <begin position="103"/>
        <end position="120"/>
    </location>
</feature>